<organism evidence="4 5">
    <name type="scientific">Segatella baroniae F0067</name>
    <dbReference type="NCBI Taxonomy" id="1115809"/>
    <lineage>
        <taxon>Bacteria</taxon>
        <taxon>Pseudomonadati</taxon>
        <taxon>Bacteroidota</taxon>
        <taxon>Bacteroidia</taxon>
        <taxon>Bacteroidales</taxon>
        <taxon>Prevotellaceae</taxon>
        <taxon>Segatella</taxon>
    </lineage>
</organism>
<sequence>MPRHIIKRKDLNEPFMNRTTLPIEELLPRYMEGTLDEDQVRQVEAWLAASPEHRQTAADMARIYRSFDDLYIVGHTDTESALRNISARIRRTRLTVVIRRLERAAAVLFIPLLLSAGILFYQAFHTKPAEMLSVATNPGMTATALLPDGTKVTLNSNSKLTYPARFDGDERPVNLSGEAYFEVTKKQRQPFIVNTPYHAQVKVYGTHFNVEIDEEARQIISTLAEGSIGLNYRTASHRWDERTILPGQQIVYSIDRQNAVVRNAEVDVATAWKDGKLIFRNTPVKAVLHSLGKRFDVKFVVRNPRVYRNSFTGTLDHQRLDRILEILSLSSTMKFRHLPNADIRQRTQTIEIYE</sequence>
<dbReference type="Pfam" id="PF16344">
    <property type="entry name" value="FecR_C"/>
    <property type="match status" value="1"/>
</dbReference>
<evidence type="ECO:0000259" key="3">
    <source>
        <dbReference type="Pfam" id="PF16344"/>
    </source>
</evidence>
<feature type="transmembrane region" description="Helical" evidence="1">
    <location>
        <begin position="104"/>
        <end position="124"/>
    </location>
</feature>
<dbReference type="PIRSF" id="PIRSF018266">
    <property type="entry name" value="FecR"/>
    <property type="match status" value="1"/>
</dbReference>
<reference evidence="4 5" key="1">
    <citation type="submission" date="2013-08" db="EMBL/GenBank/DDBJ databases">
        <authorList>
            <person name="Durkin A.S."/>
            <person name="Haft D.R."/>
            <person name="McCorrison J."/>
            <person name="Torralba M."/>
            <person name="Gillis M."/>
            <person name="Haft D.H."/>
            <person name="Methe B."/>
            <person name="Sutton G."/>
            <person name="Nelson K.E."/>
        </authorList>
    </citation>
    <scope>NUCLEOTIDE SEQUENCE [LARGE SCALE GENOMIC DNA]</scope>
    <source>
        <strain evidence="4 5">F0067</strain>
    </source>
</reference>
<dbReference type="InterPro" id="IPR012373">
    <property type="entry name" value="Ferrdict_sens_TM"/>
</dbReference>
<dbReference type="InterPro" id="IPR032508">
    <property type="entry name" value="FecR_C"/>
</dbReference>
<evidence type="ECO:0000259" key="2">
    <source>
        <dbReference type="Pfam" id="PF04773"/>
    </source>
</evidence>
<evidence type="ECO:0000313" key="4">
    <source>
        <dbReference type="EMBL" id="ERK40119.1"/>
    </source>
</evidence>
<dbReference type="Proteomes" id="UP000016648">
    <property type="component" value="Unassembled WGS sequence"/>
</dbReference>
<keyword evidence="1" id="KW-0812">Transmembrane</keyword>
<accession>U2P8T8</accession>
<feature type="domain" description="FecR protein" evidence="2">
    <location>
        <begin position="134"/>
        <end position="228"/>
    </location>
</feature>
<keyword evidence="5" id="KW-1185">Reference proteome</keyword>
<keyword evidence="1" id="KW-0472">Membrane</keyword>
<dbReference type="PANTHER" id="PTHR30273:SF2">
    <property type="entry name" value="PROTEIN FECR"/>
    <property type="match status" value="1"/>
</dbReference>
<dbReference type="PATRIC" id="fig|1115809.3.peg.481"/>
<feature type="domain" description="Protein FecR C-terminal" evidence="3">
    <location>
        <begin position="276"/>
        <end position="336"/>
    </location>
</feature>
<evidence type="ECO:0000256" key="1">
    <source>
        <dbReference type="SAM" id="Phobius"/>
    </source>
</evidence>
<proteinExistence type="predicted"/>
<name>U2P8T8_9BACT</name>
<dbReference type="InterPro" id="IPR006860">
    <property type="entry name" value="FecR"/>
</dbReference>
<evidence type="ECO:0000313" key="5">
    <source>
        <dbReference type="Proteomes" id="UP000016648"/>
    </source>
</evidence>
<gene>
    <name evidence="4" type="ORF">HMPREF9135_0017</name>
</gene>
<dbReference type="EMBL" id="AWEY01000008">
    <property type="protein sequence ID" value="ERK40119.1"/>
    <property type="molecule type" value="Genomic_DNA"/>
</dbReference>
<protein>
    <submittedName>
        <fullName evidence="4">Sigma factor regulatory protein, FecR/PupR family</fullName>
    </submittedName>
</protein>
<keyword evidence="1" id="KW-1133">Transmembrane helix</keyword>
<dbReference type="AlphaFoldDB" id="U2P8T8"/>
<dbReference type="Gene3D" id="3.55.50.30">
    <property type="match status" value="1"/>
</dbReference>
<dbReference type="Gene3D" id="2.60.120.1440">
    <property type="match status" value="1"/>
</dbReference>
<dbReference type="Pfam" id="PF04773">
    <property type="entry name" value="FecR"/>
    <property type="match status" value="1"/>
</dbReference>
<dbReference type="PANTHER" id="PTHR30273">
    <property type="entry name" value="PERIPLASMIC SIGNAL SENSOR AND SIGMA FACTOR ACTIVATOR FECR-RELATED"/>
    <property type="match status" value="1"/>
</dbReference>
<comment type="caution">
    <text evidence="4">The sequence shown here is derived from an EMBL/GenBank/DDBJ whole genome shotgun (WGS) entry which is preliminary data.</text>
</comment>
<dbReference type="GO" id="GO:0016989">
    <property type="term" value="F:sigma factor antagonist activity"/>
    <property type="evidence" value="ECO:0007669"/>
    <property type="project" value="TreeGrafter"/>
</dbReference>